<dbReference type="AlphaFoldDB" id="A0AA37UZ63"/>
<reference evidence="2" key="4">
    <citation type="submission" date="2022-04" db="EMBL/GenBank/DDBJ databases">
        <authorList>
            <person name="Komine T."/>
            <person name="Fukano H."/>
            <person name="Wada S."/>
        </authorList>
    </citation>
    <scope>NUCLEOTIDE SEQUENCE</scope>
    <source>
        <strain evidence="2">NJB18185</strain>
    </source>
</reference>
<accession>A0AA37UZ63</accession>
<evidence type="ECO:0000313" key="1">
    <source>
        <dbReference type="EMBL" id="GBG36554.1"/>
    </source>
</evidence>
<evidence type="ECO:0000313" key="4">
    <source>
        <dbReference type="Proteomes" id="UP001139505"/>
    </source>
</evidence>
<dbReference type="EMBL" id="BQYH01000063">
    <property type="protein sequence ID" value="GKU74706.1"/>
    <property type="molecule type" value="Genomic_DNA"/>
</dbReference>
<keyword evidence="3" id="KW-1185">Reference proteome</keyword>
<comment type="caution">
    <text evidence="2">The sequence shown here is derived from an EMBL/GenBank/DDBJ whole genome shotgun (WGS) entry which is preliminary data.</text>
</comment>
<dbReference type="EMBL" id="BFCH01000007">
    <property type="protein sequence ID" value="GBG36554.1"/>
    <property type="molecule type" value="Genomic_DNA"/>
</dbReference>
<protein>
    <submittedName>
        <fullName evidence="2">Uncharacterized protein</fullName>
    </submittedName>
</protein>
<reference evidence="1" key="1">
    <citation type="journal article" date="2018" name="Genome Announc.">
        <title>Draft Genome Sequence of Mycobacterium montefiorense Isolated from Japanese Black Salamander (Hynobius nigrescens).</title>
        <authorList>
            <person name="Fukano H."/>
            <person name="Yoshida M."/>
            <person name="Shimizu A."/>
            <person name="Iwao H."/>
            <person name="Katayama Y."/>
            <person name="Omatsu T."/>
            <person name="Mizutani T."/>
            <person name="Kurata O."/>
            <person name="Wada S."/>
            <person name="Hoshino Y."/>
        </authorList>
    </citation>
    <scope>NUCLEOTIDE SEQUENCE</scope>
    <source>
        <strain evidence="1">BS</strain>
    </source>
</reference>
<sequence>MSQLEHADDLAVRVFWFLGDHWLGHHAPTDEEKAELRAAALRFSKEPHNIDPVVSKARDMADAVLELLSPCRRPGSVAKLKHASNAYQDARFR</sequence>
<reference evidence="3" key="2">
    <citation type="submission" date="2018-04" db="EMBL/GenBank/DDBJ databases">
        <title>Draft genome sequence of Mycobacterium montefiorense isolated from Japanese black salamander.</title>
        <authorList>
            <person name="Fukano H."/>
            <person name="Yoshida M."/>
            <person name="Shimizu A."/>
            <person name="Iwao H."/>
            <person name="Kurata O."/>
            <person name="Katayama Y."/>
            <person name="Omatsu T."/>
            <person name="Mizutani T."/>
            <person name="Wada S."/>
            <person name="Hoshino Y."/>
        </authorList>
    </citation>
    <scope>NUCLEOTIDE SEQUENCE [LARGE SCALE GENOMIC DNA]</scope>
    <source>
        <strain evidence="3">BS</strain>
    </source>
</reference>
<reference evidence="2" key="3">
    <citation type="journal article" date="2022" name="Microbiol. Resour. Announc.">
        <title>Draft Genome Sequences of Eight Mycobacterium montefiorense Strains Isolated from Salamanders in Captivity.</title>
        <authorList>
            <person name="Komine T."/>
            <person name="Ihara H."/>
            <person name="Fukano H."/>
            <person name="Hoshino Y."/>
            <person name="Kurata O."/>
            <person name="Wada S."/>
        </authorList>
    </citation>
    <scope>NUCLEOTIDE SEQUENCE</scope>
    <source>
        <strain evidence="2">NJB18185</strain>
    </source>
</reference>
<dbReference type="Proteomes" id="UP000245060">
    <property type="component" value="Unassembled WGS sequence"/>
</dbReference>
<proteinExistence type="predicted"/>
<organism evidence="2 4">
    <name type="scientific">Mycobacterium montefiorense</name>
    <dbReference type="NCBI Taxonomy" id="154654"/>
    <lineage>
        <taxon>Bacteria</taxon>
        <taxon>Bacillati</taxon>
        <taxon>Actinomycetota</taxon>
        <taxon>Actinomycetes</taxon>
        <taxon>Mycobacteriales</taxon>
        <taxon>Mycobacteriaceae</taxon>
        <taxon>Mycobacterium</taxon>
        <taxon>Mycobacterium simiae complex</taxon>
    </lineage>
</organism>
<dbReference type="RefSeq" id="WP_108920771.1">
    <property type="nucleotide sequence ID" value="NZ_BFCH01000007.1"/>
</dbReference>
<dbReference type="Proteomes" id="UP001139505">
    <property type="component" value="Unassembled WGS sequence"/>
</dbReference>
<gene>
    <name evidence="1" type="ORF">MmonteBS_09260</name>
    <name evidence="2" type="ORF">NJB18185_44770</name>
</gene>
<name>A0AA37UZ63_9MYCO</name>
<evidence type="ECO:0000313" key="3">
    <source>
        <dbReference type="Proteomes" id="UP000245060"/>
    </source>
</evidence>
<evidence type="ECO:0000313" key="2">
    <source>
        <dbReference type="EMBL" id="GKU74706.1"/>
    </source>
</evidence>